<accession>A0AAV5W1Y1</accession>
<name>A0AAV5W1Y1_9BILA</name>
<evidence type="ECO:0000313" key="2">
    <source>
        <dbReference type="Proteomes" id="UP001432322"/>
    </source>
</evidence>
<comment type="caution">
    <text evidence="1">The sequence shown here is derived from an EMBL/GenBank/DDBJ whole genome shotgun (WGS) entry which is preliminary data.</text>
</comment>
<dbReference type="AlphaFoldDB" id="A0AAV5W1Y1"/>
<evidence type="ECO:0000313" key="1">
    <source>
        <dbReference type="EMBL" id="GMT25593.1"/>
    </source>
</evidence>
<feature type="non-terminal residue" evidence="1">
    <location>
        <position position="85"/>
    </location>
</feature>
<proteinExistence type="predicted"/>
<sequence length="85" mass="9958">ATRRFIRNLSLAEFGESRKDREGSTEKEDELLKMFQSFMISKLKEKIPPRSFTTVLGDIANGQNFKNNKSREKFLRYLLWNVGTV</sequence>
<protein>
    <submittedName>
        <fullName evidence="1">Uncharacterized protein</fullName>
    </submittedName>
</protein>
<dbReference type="EMBL" id="BTSY01000004">
    <property type="protein sequence ID" value="GMT25593.1"/>
    <property type="molecule type" value="Genomic_DNA"/>
</dbReference>
<feature type="non-terminal residue" evidence="1">
    <location>
        <position position="1"/>
    </location>
</feature>
<dbReference type="Proteomes" id="UP001432322">
    <property type="component" value="Unassembled WGS sequence"/>
</dbReference>
<gene>
    <name evidence="1" type="ORF">PFISCL1PPCAC_16890</name>
</gene>
<reference evidence="1" key="1">
    <citation type="submission" date="2023-10" db="EMBL/GenBank/DDBJ databases">
        <title>Genome assembly of Pristionchus species.</title>
        <authorList>
            <person name="Yoshida K."/>
            <person name="Sommer R.J."/>
        </authorList>
    </citation>
    <scope>NUCLEOTIDE SEQUENCE</scope>
    <source>
        <strain evidence="1">RS5133</strain>
    </source>
</reference>
<keyword evidence="2" id="KW-1185">Reference proteome</keyword>
<organism evidence="1 2">
    <name type="scientific">Pristionchus fissidentatus</name>
    <dbReference type="NCBI Taxonomy" id="1538716"/>
    <lineage>
        <taxon>Eukaryota</taxon>
        <taxon>Metazoa</taxon>
        <taxon>Ecdysozoa</taxon>
        <taxon>Nematoda</taxon>
        <taxon>Chromadorea</taxon>
        <taxon>Rhabditida</taxon>
        <taxon>Rhabditina</taxon>
        <taxon>Diplogasteromorpha</taxon>
        <taxon>Diplogasteroidea</taxon>
        <taxon>Neodiplogasteridae</taxon>
        <taxon>Pristionchus</taxon>
    </lineage>
</organism>